<reference evidence="1" key="1">
    <citation type="submission" date="2014-09" db="EMBL/GenBank/DDBJ databases">
        <authorList>
            <person name="Magalhaes I.L.F."/>
            <person name="Oliveira U."/>
            <person name="Santos F.R."/>
            <person name="Vidigal T.H.D.A."/>
            <person name="Brescovit A.D."/>
            <person name="Santos A.J."/>
        </authorList>
    </citation>
    <scope>NUCLEOTIDE SEQUENCE</scope>
    <source>
        <tissue evidence="1">Shoot tissue taken approximately 20 cm above the soil surface</tissue>
    </source>
</reference>
<reference evidence="1" key="2">
    <citation type="journal article" date="2015" name="Data Brief">
        <title>Shoot transcriptome of the giant reed, Arundo donax.</title>
        <authorList>
            <person name="Barrero R.A."/>
            <person name="Guerrero F.D."/>
            <person name="Moolhuijzen P."/>
            <person name="Goolsby J.A."/>
            <person name="Tidwell J."/>
            <person name="Bellgard S.E."/>
            <person name="Bellgard M.I."/>
        </authorList>
    </citation>
    <scope>NUCLEOTIDE SEQUENCE</scope>
    <source>
        <tissue evidence="1">Shoot tissue taken approximately 20 cm above the soil surface</tissue>
    </source>
</reference>
<sequence length="25" mass="2964">MLNYLCVVSSLNNLFGQYLLFIWLV</sequence>
<name>A0A0A9FEP0_ARUDO</name>
<dbReference type="EMBL" id="GBRH01186391">
    <property type="protein sequence ID" value="JAE11505.1"/>
    <property type="molecule type" value="Transcribed_RNA"/>
</dbReference>
<organism evidence="1">
    <name type="scientific">Arundo donax</name>
    <name type="common">Giant reed</name>
    <name type="synonym">Donax arundinaceus</name>
    <dbReference type="NCBI Taxonomy" id="35708"/>
    <lineage>
        <taxon>Eukaryota</taxon>
        <taxon>Viridiplantae</taxon>
        <taxon>Streptophyta</taxon>
        <taxon>Embryophyta</taxon>
        <taxon>Tracheophyta</taxon>
        <taxon>Spermatophyta</taxon>
        <taxon>Magnoliopsida</taxon>
        <taxon>Liliopsida</taxon>
        <taxon>Poales</taxon>
        <taxon>Poaceae</taxon>
        <taxon>PACMAD clade</taxon>
        <taxon>Arundinoideae</taxon>
        <taxon>Arundineae</taxon>
        <taxon>Arundo</taxon>
    </lineage>
</organism>
<evidence type="ECO:0000313" key="1">
    <source>
        <dbReference type="EMBL" id="JAE11505.1"/>
    </source>
</evidence>
<proteinExistence type="predicted"/>
<accession>A0A0A9FEP0</accession>
<dbReference type="AlphaFoldDB" id="A0A0A9FEP0"/>
<protein>
    <submittedName>
        <fullName evidence="1">Uncharacterized protein</fullName>
    </submittedName>
</protein>